<dbReference type="SMART" id="SM00184">
    <property type="entry name" value="RING"/>
    <property type="match status" value="1"/>
</dbReference>
<proteinExistence type="predicted"/>
<sequence>MVWPLGTISPFSLDPQGRVCVAPYYTTDHARNDIAGAVVTFFACIVFGLVLLFIVLAISSCFCRRRRRRRRRQRPRNEPSTVANLAPVTTFSAVSQDRPLGKISIAVDGDDCAICLEELAAAGQGQVSVLPRCKHAFHRGCIDRWLFARSTSTCPLCRDCVIERRRTSDDVGHYDYYDADDRRRLADLRRLIRSRR</sequence>
<dbReference type="Pfam" id="PF13639">
    <property type="entry name" value="zf-RING_2"/>
    <property type="match status" value="1"/>
</dbReference>
<reference evidence="7 8" key="1">
    <citation type="journal article" date="2016" name="DNA Res.">
        <title>The draft genome of MD-2 pineapple using hybrid error correction of long reads.</title>
        <authorList>
            <person name="Redwan R.M."/>
            <person name="Saidin A."/>
            <person name="Kumar S.V."/>
        </authorList>
    </citation>
    <scope>NUCLEOTIDE SEQUENCE [LARGE SCALE GENOMIC DNA]</scope>
    <source>
        <strain evidence="8">cv. MD2</strain>
        <tissue evidence="7">Leaf</tissue>
    </source>
</reference>
<comment type="caution">
    <text evidence="7">The sequence shown here is derived from an EMBL/GenBank/DDBJ whole genome shotgun (WGS) entry which is preliminary data.</text>
</comment>
<dbReference type="AlphaFoldDB" id="A0A199UZE3"/>
<evidence type="ECO:0000256" key="1">
    <source>
        <dbReference type="ARBA" id="ARBA00022723"/>
    </source>
</evidence>
<dbReference type="InterPro" id="IPR052788">
    <property type="entry name" value="RING-type_E3_ligase_ATL"/>
</dbReference>
<feature type="transmembrane region" description="Helical" evidence="5">
    <location>
        <begin position="34"/>
        <end position="63"/>
    </location>
</feature>
<dbReference type="InterPro" id="IPR011016">
    <property type="entry name" value="Znf_RING-CH"/>
</dbReference>
<keyword evidence="1" id="KW-0479">Metal-binding</keyword>
<dbReference type="GO" id="GO:0008270">
    <property type="term" value="F:zinc ion binding"/>
    <property type="evidence" value="ECO:0007669"/>
    <property type="project" value="UniProtKB-KW"/>
</dbReference>
<dbReference type="SMART" id="SM00744">
    <property type="entry name" value="RINGv"/>
    <property type="match status" value="1"/>
</dbReference>
<feature type="domain" description="RING-type" evidence="6">
    <location>
        <begin position="112"/>
        <end position="158"/>
    </location>
</feature>
<keyword evidence="2 4" id="KW-0863">Zinc-finger</keyword>
<organism evidence="7 8">
    <name type="scientific">Ananas comosus</name>
    <name type="common">Pineapple</name>
    <name type="synonym">Ananas ananas</name>
    <dbReference type="NCBI Taxonomy" id="4615"/>
    <lineage>
        <taxon>Eukaryota</taxon>
        <taxon>Viridiplantae</taxon>
        <taxon>Streptophyta</taxon>
        <taxon>Embryophyta</taxon>
        <taxon>Tracheophyta</taxon>
        <taxon>Spermatophyta</taxon>
        <taxon>Magnoliopsida</taxon>
        <taxon>Liliopsida</taxon>
        <taxon>Poales</taxon>
        <taxon>Bromeliaceae</taxon>
        <taxon>Bromelioideae</taxon>
        <taxon>Ananas</taxon>
    </lineage>
</organism>
<evidence type="ECO:0000256" key="3">
    <source>
        <dbReference type="ARBA" id="ARBA00022833"/>
    </source>
</evidence>
<keyword evidence="5" id="KW-0472">Membrane</keyword>
<dbReference type="EMBL" id="LSRQ01004054">
    <property type="protein sequence ID" value="OAY70128.1"/>
    <property type="molecule type" value="Genomic_DNA"/>
</dbReference>
<gene>
    <name evidence="7" type="ORF">ACMD2_14290</name>
</gene>
<evidence type="ECO:0000313" key="8">
    <source>
        <dbReference type="Proteomes" id="UP000092600"/>
    </source>
</evidence>
<protein>
    <submittedName>
        <fullName evidence="7">RING-H2 finger protein ATL75</fullName>
    </submittedName>
</protein>
<evidence type="ECO:0000259" key="6">
    <source>
        <dbReference type="PROSITE" id="PS50089"/>
    </source>
</evidence>
<dbReference type="PROSITE" id="PS50089">
    <property type="entry name" value="ZF_RING_2"/>
    <property type="match status" value="1"/>
</dbReference>
<keyword evidence="5" id="KW-1133">Transmembrane helix</keyword>
<dbReference type="Gene3D" id="3.30.40.10">
    <property type="entry name" value="Zinc/RING finger domain, C3HC4 (zinc finger)"/>
    <property type="match status" value="1"/>
</dbReference>
<keyword evidence="3" id="KW-0862">Zinc</keyword>
<dbReference type="InterPro" id="IPR013083">
    <property type="entry name" value="Znf_RING/FYVE/PHD"/>
</dbReference>
<dbReference type="PANTHER" id="PTHR45798:SF88">
    <property type="entry name" value="RING-H2 FINGER PROTEIN ATL61-RELATED"/>
    <property type="match status" value="1"/>
</dbReference>
<evidence type="ECO:0000256" key="5">
    <source>
        <dbReference type="SAM" id="Phobius"/>
    </source>
</evidence>
<evidence type="ECO:0000256" key="4">
    <source>
        <dbReference type="PROSITE-ProRule" id="PRU00175"/>
    </source>
</evidence>
<name>A0A199UZE3_ANACO</name>
<dbReference type="SUPFAM" id="SSF57850">
    <property type="entry name" value="RING/U-box"/>
    <property type="match status" value="1"/>
</dbReference>
<dbReference type="PANTHER" id="PTHR45798">
    <property type="entry name" value="RING-H2 FINGER PROTEIN ATL61-RELATED-RELATED"/>
    <property type="match status" value="1"/>
</dbReference>
<keyword evidence="5" id="KW-0812">Transmembrane</keyword>
<dbReference type="Proteomes" id="UP000092600">
    <property type="component" value="Unassembled WGS sequence"/>
</dbReference>
<evidence type="ECO:0000313" key="7">
    <source>
        <dbReference type="EMBL" id="OAY70128.1"/>
    </source>
</evidence>
<dbReference type="InterPro" id="IPR001841">
    <property type="entry name" value="Znf_RING"/>
</dbReference>
<accession>A0A199UZE3</accession>
<evidence type="ECO:0000256" key="2">
    <source>
        <dbReference type="ARBA" id="ARBA00022771"/>
    </source>
</evidence>